<sequence>MSHWRLNNPRASRAKSALARRVKHKPRHAFCAQRAITALLKELASVATRPLYWSGTSEMAVASVMRDVNVWCRDGRFFWNDLLQGGTVSHPASDPAGAAALLNPFARIPEPAHYYTHRQPVAA</sequence>
<evidence type="ECO:0000313" key="4">
    <source>
        <dbReference type="Proteomes" id="UP001585053"/>
    </source>
</evidence>
<gene>
    <name evidence="2" type="ORF">GTW20_10260</name>
    <name evidence="1" type="ORF">VSQ78_23140</name>
</gene>
<organism evidence="2 3">
    <name type="scientific">Nocardiopsis alba</name>
    <dbReference type="NCBI Taxonomy" id="53437"/>
    <lineage>
        <taxon>Bacteria</taxon>
        <taxon>Bacillati</taxon>
        <taxon>Actinomycetota</taxon>
        <taxon>Actinomycetes</taxon>
        <taxon>Streptosporangiales</taxon>
        <taxon>Nocardiopsidaceae</taxon>
        <taxon>Nocardiopsis</taxon>
    </lineage>
</organism>
<keyword evidence="4" id="KW-1185">Reference proteome</keyword>
<reference evidence="2 3" key="1">
    <citation type="journal article" date="2019" name="Nat. Commun.">
        <title>The antimicrobial potential of Streptomyces from insect microbiomes.</title>
        <authorList>
            <person name="Chevrette M.G."/>
            <person name="Carlson C.M."/>
            <person name="Ortega H.E."/>
            <person name="Thomas C."/>
            <person name="Ananiev G.E."/>
            <person name="Barns K.J."/>
            <person name="Book A.J."/>
            <person name="Cagnazzo J."/>
            <person name="Carlos C."/>
            <person name="Flanigan W."/>
            <person name="Grubbs K.J."/>
            <person name="Horn H.A."/>
            <person name="Hoffmann F.M."/>
            <person name="Klassen J.L."/>
            <person name="Knack J.J."/>
            <person name="Lewin G.R."/>
            <person name="McDonald B.R."/>
            <person name="Muller L."/>
            <person name="Melo W.G.P."/>
            <person name="Pinto-Tomas A.A."/>
            <person name="Schmitz A."/>
            <person name="Wendt-Pienkowski E."/>
            <person name="Wildman S."/>
            <person name="Zhao M."/>
            <person name="Zhang F."/>
            <person name="Bugni T.S."/>
            <person name="Andes D.R."/>
            <person name="Pupo M.T."/>
            <person name="Currie C.R."/>
        </authorList>
    </citation>
    <scope>NUCLEOTIDE SEQUENCE [LARGE SCALE GENOMIC DNA]</scope>
    <source>
        <strain evidence="2 3">SID5840</strain>
    </source>
</reference>
<dbReference type="OMA" id="CAQRAIT"/>
<dbReference type="EMBL" id="WWHY01000001">
    <property type="protein sequence ID" value="MYR32646.1"/>
    <property type="molecule type" value="Genomic_DNA"/>
</dbReference>
<proteinExistence type="predicted"/>
<dbReference type="EMBL" id="JAYMRS010000012">
    <property type="protein sequence ID" value="MFB8770607.1"/>
    <property type="molecule type" value="Genomic_DNA"/>
</dbReference>
<accession>A0A7K2IRZ8</accession>
<comment type="caution">
    <text evidence="2">The sequence shown here is derived from an EMBL/GenBank/DDBJ whole genome shotgun (WGS) entry which is preliminary data.</text>
</comment>
<reference evidence="1 4" key="2">
    <citation type="submission" date="2024-01" db="EMBL/GenBank/DDBJ databases">
        <title>Genome mining of biosynthetic gene clusters to explore secondary metabolites of Streptomyces sp.</title>
        <authorList>
            <person name="Baig A."/>
            <person name="Ajitkumar Shintre N."/>
            <person name="Kumar H."/>
            <person name="Anbarasu A."/>
            <person name="Ramaiah S."/>
        </authorList>
    </citation>
    <scope>NUCLEOTIDE SEQUENCE [LARGE SCALE GENOMIC DNA]</scope>
    <source>
        <strain evidence="1 4">A01</strain>
    </source>
</reference>
<evidence type="ECO:0000313" key="1">
    <source>
        <dbReference type="EMBL" id="MFB8770607.1"/>
    </source>
</evidence>
<evidence type="ECO:0000313" key="3">
    <source>
        <dbReference type="Proteomes" id="UP000467124"/>
    </source>
</evidence>
<dbReference type="AlphaFoldDB" id="A0A7K2IRZ8"/>
<protein>
    <submittedName>
        <fullName evidence="2">Uncharacterized protein</fullName>
    </submittedName>
</protein>
<dbReference type="Proteomes" id="UP000467124">
    <property type="component" value="Unassembled WGS sequence"/>
</dbReference>
<evidence type="ECO:0000313" key="2">
    <source>
        <dbReference type="EMBL" id="MYR32646.1"/>
    </source>
</evidence>
<dbReference type="RefSeq" id="WP_014910506.1">
    <property type="nucleotide sequence ID" value="NZ_BAZE01000010.1"/>
</dbReference>
<name>A0A7K2IRZ8_9ACTN</name>
<dbReference type="GeneID" id="91392962"/>
<dbReference type="Proteomes" id="UP001585053">
    <property type="component" value="Unassembled WGS sequence"/>
</dbReference>